<proteinExistence type="predicted"/>
<dbReference type="NCBIfam" id="NF033519">
    <property type="entry name" value="transpos_ISAzo13"/>
    <property type="match status" value="1"/>
</dbReference>
<geneLocation type="plasmid" evidence="6">
    <name>pElP_1</name>
</geneLocation>
<evidence type="ECO:0000313" key="3">
    <source>
        <dbReference type="EMBL" id="QDV36448.1"/>
    </source>
</evidence>
<evidence type="ECO:0000313" key="6">
    <source>
        <dbReference type="EMBL" id="QDV39209.1"/>
    </source>
</evidence>
<accession>A0A518H4A3</accession>
<keyword evidence="7" id="KW-1185">Reference proteome</keyword>
<dbReference type="Proteomes" id="UP000317835">
    <property type="component" value="Plasmid pElP_1"/>
</dbReference>
<evidence type="ECO:0000313" key="2">
    <source>
        <dbReference type="EMBL" id="QDV35684.1"/>
    </source>
</evidence>
<dbReference type="EMBL" id="CP036427">
    <property type="protein sequence ID" value="QDV39209.1"/>
    <property type="molecule type" value="Genomic_DNA"/>
</dbReference>
<dbReference type="AlphaFoldDB" id="A0A518H4A3"/>
<dbReference type="KEGG" id="tpla:ElP_34890"/>
<dbReference type="Pfam" id="PF07592">
    <property type="entry name" value="DDE_Tnp_ISAZ013"/>
    <property type="match status" value="1"/>
</dbReference>
<dbReference type="KEGG" id="tpla:ElP_35880"/>
<dbReference type="EMBL" id="CP036426">
    <property type="protein sequence ID" value="QDV35684.1"/>
    <property type="molecule type" value="Genomic_DNA"/>
</dbReference>
<organism evidence="2 7">
    <name type="scientific">Tautonia plasticadhaerens</name>
    <dbReference type="NCBI Taxonomy" id="2527974"/>
    <lineage>
        <taxon>Bacteria</taxon>
        <taxon>Pseudomonadati</taxon>
        <taxon>Planctomycetota</taxon>
        <taxon>Planctomycetia</taxon>
        <taxon>Isosphaerales</taxon>
        <taxon>Isosphaeraceae</taxon>
        <taxon>Tautonia</taxon>
    </lineage>
</organism>
<protein>
    <submittedName>
        <fullName evidence="2">Rhodopirellula transposase</fullName>
    </submittedName>
</protein>
<geneLocation type="plasmid" evidence="7">
    <name>pelp_1</name>
</geneLocation>
<reference evidence="2 7" key="1">
    <citation type="submission" date="2019-02" db="EMBL/GenBank/DDBJ databases">
        <title>Deep-cultivation of Planctomycetes and their phenomic and genomic characterization uncovers novel biology.</title>
        <authorList>
            <person name="Wiegand S."/>
            <person name="Jogler M."/>
            <person name="Boedeker C."/>
            <person name="Pinto D."/>
            <person name="Vollmers J."/>
            <person name="Rivas-Marin E."/>
            <person name="Kohn T."/>
            <person name="Peeters S.H."/>
            <person name="Heuer A."/>
            <person name="Rast P."/>
            <person name="Oberbeckmann S."/>
            <person name="Bunk B."/>
            <person name="Jeske O."/>
            <person name="Meyerdierks A."/>
            <person name="Storesund J.E."/>
            <person name="Kallscheuer N."/>
            <person name="Luecker S."/>
            <person name="Lage O.M."/>
            <person name="Pohl T."/>
            <person name="Merkel B.J."/>
            <person name="Hornburger P."/>
            <person name="Mueller R.-W."/>
            <person name="Bruemmer F."/>
            <person name="Labrenz M."/>
            <person name="Spormann A.M."/>
            <person name="Op den Camp H."/>
            <person name="Overmann J."/>
            <person name="Amann R."/>
            <person name="Jetten M.S.M."/>
            <person name="Mascher T."/>
            <person name="Medema M.H."/>
            <person name="Devos D.P."/>
            <person name="Kaster A.-K."/>
            <person name="Ovreas L."/>
            <person name="Rohde M."/>
            <person name="Galperin M.Y."/>
            <person name="Jogler C."/>
        </authorList>
    </citation>
    <scope>NUCLEOTIDE SEQUENCE [LARGE SCALE GENOMIC DNA]</scope>
    <source>
        <strain evidence="2 7">ElP</strain>
        <plasmid evidence="7">pelp_1</plasmid>
        <plasmid evidence="6">pElP_1</plasmid>
    </source>
</reference>
<dbReference type="KEGG" id="tpla:ElP_57370"/>
<gene>
    <name evidence="1" type="ORF">ElP_34890</name>
    <name evidence="2" type="ORF">ElP_35880</name>
    <name evidence="3" type="ORF">ElP_43730</name>
    <name evidence="4" type="ORF">ElP_52840</name>
    <name evidence="5" type="ORF">ElP_57370</name>
    <name evidence="6" type="ORF">ElP_71730</name>
</gene>
<evidence type="ECO:0000313" key="1">
    <source>
        <dbReference type="EMBL" id="QDV35585.1"/>
    </source>
</evidence>
<dbReference type="KEGG" id="tpla:ElP_52840"/>
<evidence type="ECO:0000313" key="7">
    <source>
        <dbReference type="Proteomes" id="UP000317835"/>
    </source>
</evidence>
<dbReference type="EMBL" id="CP036426">
    <property type="protein sequence ID" value="QDV36448.1"/>
    <property type="molecule type" value="Genomic_DNA"/>
</dbReference>
<name>A0A518H4A3_9BACT</name>
<keyword evidence="6" id="KW-0614">Plasmid</keyword>
<sequence length="299" mass="33212">MGPTEFVRRSLPAIGADLERLGHDLSPTTIARLLRDQDCSLRVNRKRFTGPDHPDRDRQSRNIDERIAIFEGLGQPIIGVDSKKKELVGNFKNAGAAWLREPEEVNVYDFLSDAECRATPYGICDVLSGRGHVCVGTSADTPAFAVEAIGSWWARHGSERYRGADELLILADGGGSNGHRPRLWKARLQERIADRYGLHVTVCHYPTGASKWNPVEHRLFGPVSINWAGQPLRSLEAMLGWARGTEVGGAGVTASLDRAEYPTKVKVPAAVMERLDRERHEVCPDWNDTISPRQPQVLH</sequence>
<dbReference type="InterPro" id="IPR011518">
    <property type="entry name" value="Transposase_36"/>
</dbReference>
<dbReference type="KEGG" id="tpla:ElP_43730"/>
<evidence type="ECO:0000313" key="4">
    <source>
        <dbReference type="EMBL" id="QDV37347.1"/>
    </source>
</evidence>
<dbReference type="EMBL" id="CP036426">
    <property type="protein sequence ID" value="QDV37791.1"/>
    <property type="molecule type" value="Genomic_DNA"/>
</dbReference>
<dbReference type="EMBL" id="CP036426">
    <property type="protein sequence ID" value="QDV37347.1"/>
    <property type="molecule type" value="Genomic_DNA"/>
</dbReference>
<dbReference type="Proteomes" id="UP000317835">
    <property type="component" value="Chromosome"/>
</dbReference>
<evidence type="ECO:0000313" key="5">
    <source>
        <dbReference type="EMBL" id="QDV37791.1"/>
    </source>
</evidence>
<dbReference type="KEGG" id="tpla:ElP_71730"/>
<dbReference type="EMBL" id="CP036426">
    <property type="protein sequence ID" value="QDV35585.1"/>
    <property type="molecule type" value="Genomic_DNA"/>
</dbReference>